<sequence length="254" mass="26438">VKSSEHLKTPVSLDRIDEDEGMVKFAAFAFCLVIAATANAAFAGERAAEGTEESDEQACSCSGPECQCCVSFNLTYMDLGGPGCVKMKYLSKDEGLMVNVSYGNSQLHGGQVKAGGPSMTCMDILLDLAHMCAKFSNVEVTDDGMKACASLVPSILGDAHEGFQLGCFVMGSQGMKLINSSLSELVSSVESPVDPEGDVESSAPAPLSSEEALIAAVNESAEEGIAWFGSFLGFNFGKSENQTTGTPPPPSTAS</sequence>
<name>A0A146LPQ5_LYGHE</name>
<feature type="transmembrane region" description="Helical" evidence="1">
    <location>
        <begin position="21"/>
        <end position="42"/>
    </location>
</feature>
<evidence type="ECO:0000313" key="3">
    <source>
        <dbReference type="EMBL" id="JAQ08746.1"/>
    </source>
</evidence>
<keyword evidence="1" id="KW-1133">Transmembrane helix</keyword>
<accession>A0A146LPQ5</accession>
<dbReference type="InterPro" id="IPR031941">
    <property type="entry name" value="DUF4773"/>
</dbReference>
<keyword evidence="1" id="KW-0812">Transmembrane</keyword>
<dbReference type="Pfam" id="PF15998">
    <property type="entry name" value="DUF4773"/>
    <property type="match status" value="1"/>
</dbReference>
<gene>
    <name evidence="3" type="ORF">g.5656</name>
</gene>
<dbReference type="PANTHER" id="PTHR36299">
    <property type="entry name" value="AGAP008005-PA"/>
    <property type="match status" value="1"/>
</dbReference>
<reference evidence="3" key="1">
    <citation type="journal article" date="2016" name="Gigascience">
        <title>De novo construction of an expanded transcriptome assembly for the western tarnished plant bug, Lygus hesperus.</title>
        <authorList>
            <person name="Tassone E.E."/>
            <person name="Geib S.M."/>
            <person name="Hall B."/>
            <person name="Fabrick J.A."/>
            <person name="Brent C.S."/>
            <person name="Hull J.J."/>
        </authorList>
    </citation>
    <scope>NUCLEOTIDE SEQUENCE</scope>
</reference>
<proteinExistence type="predicted"/>
<keyword evidence="1" id="KW-0472">Membrane</keyword>
<evidence type="ECO:0000259" key="2">
    <source>
        <dbReference type="Pfam" id="PF15998"/>
    </source>
</evidence>
<dbReference type="EMBL" id="GDHC01009883">
    <property type="protein sequence ID" value="JAQ08746.1"/>
    <property type="molecule type" value="Transcribed_RNA"/>
</dbReference>
<dbReference type="PANTHER" id="PTHR36299:SF2">
    <property type="entry name" value="DUF4773 DOMAIN-CONTAINING PROTEIN"/>
    <property type="match status" value="1"/>
</dbReference>
<feature type="non-terminal residue" evidence="3">
    <location>
        <position position="1"/>
    </location>
</feature>
<organism evidence="3">
    <name type="scientific">Lygus hesperus</name>
    <name type="common">Western plant bug</name>
    <dbReference type="NCBI Taxonomy" id="30085"/>
    <lineage>
        <taxon>Eukaryota</taxon>
        <taxon>Metazoa</taxon>
        <taxon>Ecdysozoa</taxon>
        <taxon>Arthropoda</taxon>
        <taxon>Hexapoda</taxon>
        <taxon>Insecta</taxon>
        <taxon>Pterygota</taxon>
        <taxon>Neoptera</taxon>
        <taxon>Paraneoptera</taxon>
        <taxon>Hemiptera</taxon>
        <taxon>Heteroptera</taxon>
        <taxon>Panheteroptera</taxon>
        <taxon>Cimicomorpha</taxon>
        <taxon>Miridae</taxon>
        <taxon>Mirini</taxon>
        <taxon>Lygus</taxon>
    </lineage>
</organism>
<feature type="domain" description="DUF4773" evidence="2">
    <location>
        <begin position="59"/>
        <end position="174"/>
    </location>
</feature>
<evidence type="ECO:0000256" key="1">
    <source>
        <dbReference type="SAM" id="Phobius"/>
    </source>
</evidence>
<protein>
    <recommendedName>
        <fullName evidence="2">DUF4773 domain-containing protein</fullName>
    </recommendedName>
</protein>
<dbReference type="AlphaFoldDB" id="A0A146LPQ5"/>